<gene>
    <name evidence="1" type="ORF">G3446_19715</name>
</gene>
<keyword evidence="2" id="KW-1185">Reference proteome</keyword>
<evidence type="ECO:0000313" key="2">
    <source>
        <dbReference type="Proteomes" id="UP000483379"/>
    </source>
</evidence>
<accession>A0A6M0K584</accession>
<protein>
    <submittedName>
        <fullName evidence="1">Uncharacterized protein</fullName>
    </submittedName>
</protein>
<name>A0A6M0K584_9GAMM</name>
<dbReference type="Proteomes" id="UP000483379">
    <property type="component" value="Unassembled WGS sequence"/>
</dbReference>
<sequence length="61" mass="6902">MEQKAPAGRAWEDLDPQAQTDLRIAFGQYLDTLPPTCSLETKIQRFQSWLLARGIVWSGVP</sequence>
<reference evidence="1 2" key="1">
    <citation type="submission" date="2020-02" db="EMBL/GenBank/DDBJ databases">
        <title>Genome sequences of Thiorhodococcus mannitoliphagus and Thiorhodococcus minor, purple sulfur photosynthetic bacteria in the gammaproteobacterial family, Chromatiaceae.</title>
        <authorList>
            <person name="Aviles F.A."/>
            <person name="Meyer T.E."/>
            <person name="Kyndt J.A."/>
        </authorList>
    </citation>
    <scope>NUCLEOTIDE SEQUENCE [LARGE SCALE GENOMIC DNA]</scope>
    <source>
        <strain evidence="1 2">DSM 11518</strain>
    </source>
</reference>
<dbReference type="AlphaFoldDB" id="A0A6M0K584"/>
<organism evidence="1 2">
    <name type="scientific">Thiorhodococcus minor</name>
    <dbReference type="NCBI Taxonomy" id="57489"/>
    <lineage>
        <taxon>Bacteria</taxon>
        <taxon>Pseudomonadati</taxon>
        <taxon>Pseudomonadota</taxon>
        <taxon>Gammaproteobacteria</taxon>
        <taxon>Chromatiales</taxon>
        <taxon>Chromatiaceae</taxon>
        <taxon>Thiorhodococcus</taxon>
    </lineage>
</organism>
<evidence type="ECO:0000313" key="1">
    <source>
        <dbReference type="EMBL" id="NEV64083.1"/>
    </source>
</evidence>
<comment type="caution">
    <text evidence="1">The sequence shown here is derived from an EMBL/GenBank/DDBJ whole genome shotgun (WGS) entry which is preliminary data.</text>
</comment>
<dbReference type="RefSeq" id="WP_164454617.1">
    <property type="nucleotide sequence ID" value="NZ_JAAIJQ010000073.1"/>
</dbReference>
<proteinExistence type="predicted"/>
<dbReference type="EMBL" id="JAAIJQ010000073">
    <property type="protein sequence ID" value="NEV64083.1"/>
    <property type="molecule type" value="Genomic_DNA"/>
</dbReference>